<evidence type="ECO:0000256" key="7">
    <source>
        <dbReference type="SAM" id="MobiDB-lite"/>
    </source>
</evidence>
<evidence type="ECO:0000256" key="5">
    <source>
        <dbReference type="ARBA" id="ARBA00023136"/>
    </source>
</evidence>
<feature type="region of interest" description="Disordered" evidence="7">
    <location>
        <begin position="338"/>
        <end position="362"/>
    </location>
</feature>
<feature type="domain" description="EamA" evidence="8">
    <location>
        <begin position="24"/>
        <end position="154"/>
    </location>
</feature>
<evidence type="ECO:0000256" key="4">
    <source>
        <dbReference type="ARBA" id="ARBA00022989"/>
    </source>
</evidence>
<feature type="transmembrane region" description="Helical" evidence="6">
    <location>
        <begin position="104"/>
        <end position="126"/>
    </location>
</feature>
<dbReference type="GO" id="GO:0022857">
    <property type="term" value="F:transmembrane transporter activity"/>
    <property type="evidence" value="ECO:0007669"/>
    <property type="project" value="InterPro"/>
</dbReference>
<accession>A0A061EJ61</accession>
<dbReference type="Proteomes" id="UP000026915">
    <property type="component" value="Chromosome 4"/>
</dbReference>
<feature type="transmembrane region" description="Helical" evidence="6">
    <location>
        <begin position="74"/>
        <end position="98"/>
    </location>
</feature>
<evidence type="ECO:0000259" key="8">
    <source>
        <dbReference type="Pfam" id="PF00892"/>
    </source>
</evidence>
<feature type="compositionally biased region" description="Polar residues" evidence="7">
    <location>
        <begin position="339"/>
        <end position="349"/>
    </location>
</feature>
<dbReference type="EMBL" id="CM001882">
    <property type="protein sequence ID" value="EOY02329.1"/>
    <property type="molecule type" value="Genomic_DNA"/>
</dbReference>
<name>A0A061EJ61_THECC</name>
<dbReference type="PANTHER" id="PTHR31218">
    <property type="entry name" value="WAT1-RELATED PROTEIN"/>
    <property type="match status" value="1"/>
</dbReference>
<dbReference type="GO" id="GO:0005886">
    <property type="term" value="C:plasma membrane"/>
    <property type="evidence" value="ECO:0000318"/>
    <property type="project" value="GO_Central"/>
</dbReference>
<dbReference type="FunCoup" id="A0A061EJ61">
    <property type="interactions" value="1"/>
</dbReference>
<keyword evidence="3 6" id="KW-0812">Transmembrane</keyword>
<dbReference type="Gramene" id="EOY02329">
    <property type="protein sequence ID" value="EOY02329"/>
    <property type="gene ID" value="TCM_016840"/>
</dbReference>
<sequence>MARWSCYNDVLPFTAMVALESANVGLNILFKAATLKGMSYYIFIAYSYAVGTILFLPLSFIFPSSRAVLPRLKFHVVSRIFLLGLIGFSAQICAYKGIEYSSPTMASAVSNLTPAITFILAVLSRLERVALRSSSSQAKVLGTIASISGALVVVLYKGPKVFSSPRGTSSSVLLEWPLESPESNWVIGGILLAVAYLLFSFWYIIQAQVMVIYPAEIIVAFLYNLCGTIVSAPVCLIAEPNLSSWRLRPSVAVIAVLYSGIFQTVSSLVVIWGLHLKGPVYIVIFKPLSIAIAAFMSAVFLGDSLHVGSIVGAVIISMGFYAVIWGKAKEEQRIHDDSGINSLEPSSSGKVPLLQSHKLEDT</sequence>
<evidence type="ECO:0000256" key="6">
    <source>
        <dbReference type="RuleBase" id="RU363077"/>
    </source>
</evidence>
<feature type="transmembrane region" description="Helical" evidence="6">
    <location>
        <begin position="185"/>
        <end position="205"/>
    </location>
</feature>
<dbReference type="SUPFAM" id="SSF103481">
    <property type="entry name" value="Multidrug resistance efflux transporter EmrE"/>
    <property type="match status" value="2"/>
</dbReference>
<feature type="transmembrane region" description="Helical" evidence="6">
    <location>
        <begin position="251"/>
        <end position="274"/>
    </location>
</feature>
<keyword evidence="5 6" id="KW-0472">Membrane</keyword>
<feature type="transmembrane region" description="Helical" evidence="6">
    <location>
        <begin position="307"/>
        <end position="325"/>
    </location>
</feature>
<keyword evidence="10" id="KW-1185">Reference proteome</keyword>
<protein>
    <recommendedName>
        <fullName evidence="6">WAT1-related protein</fullName>
    </recommendedName>
</protein>
<feature type="transmembrane region" description="Helical" evidence="6">
    <location>
        <begin position="138"/>
        <end position="156"/>
    </location>
</feature>
<reference evidence="9 10" key="1">
    <citation type="journal article" date="2013" name="Genome Biol.">
        <title>The genome sequence of the most widely cultivated cacao type and its use to identify candidate genes regulating pod color.</title>
        <authorList>
            <person name="Motamayor J.C."/>
            <person name="Mockaitis K."/>
            <person name="Schmutz J."/>
            <person name="Haiminen N."/>
            <person name="Iii D.L."/>
            <person name="Cornejo O."/>
            <person name="Findley S.D."/>
            <person name="Zheng P."/>
            <person name="Utro F."/>
            <person name="Royaert S."/>
            <person name="Saski C."/>
            <person name="Jenkins J."/>
            <person name="Podicheti R."/>
            <person name="Zhao M."/>
            <person name="Scheffler B.E."/>
            <person name="Stack J.C."/>
            <person name="Feltus F.A."/>
            <person name="Mustiga G.M."/>
            <person name="Amores F."/>
            <person name="Phillips W."/>
            <person name="Marelli J.P."/>
            <person name="May G.D."/>
            <person name="Shapiro H."/>
            <person name="Ma J."/>
            <person name="Bustamante C.D."/>
            <person name="Schnell R.J."/>
            <person name="Main D."/>
            <person name="Gilbert D."/>
            <person name="Parida L."/>
            <person name="Kuhn D.N."/>
        </authorList>
    </citation>
    <scope>NUCLEOTIDE SEQUENCE [LARGE SCALE GENOMIC DNA]</scope>
    <source>
        <strain evidence="10">cv. Matina 1-6</strain>
    </source>
</reference>
<comment type="similarity">
    <text evidence="2 6">Belongs to the drug/metabolite transporter (DMT) superfamily. Plant drug/metabolite exporter (P-DME) (TC 2.A.7.4) family.</text>
</comment>
<evidence type="ECO:0000313" key="10">
    <source>
        <dbReference type="Proteomes" id="UP000026915"/>
    </source>
</evidence>
<comment type="subcellular location">
    <subcellularLocation>
        <location evidence="1 6">Membrane</location>
        <topology evidence="1 6">Multi-pass membrane protein</topology>
    </subcellularLocation>
</comment>
<dbReference type="AlphaFoldDB" id="A0A061EJ61"/>
<evidence type="ECO:0000256" key="1">
    <source>
        <dbReference type="ARBA" id="ARBA00004141"/>
    </source>
</evidence>
<gene>
    <name evidence="9" type="ORF">TCM_016840</name>
</gene>
<feature type="transmembrane region" description="Helical" evidence="6">
    <location>
        <begin position="217"/>
        <end position="239"/>
    </location>
</feature>
<organism evidence="9 10">
    <name type="scientific">Theobroma cacao</name>
    <name type="common">Cacao</name>
    <name type="synonym">Cocoa</name>
    <dbReference type="NCBI Taxonomy" id="3641"/>
    <lineage>
        <taxon>Eukaryota</taxon>
        <taxon>Viridiplantae</taxon>
        <taxon>Streptophyta</taxon>
        <taxon>Embryophyta</taxon>
        <taxon>Tracheophyta</taxon>
        <taxon>Spermatophyta</taxon>
        <taxon>Magnoliopsida</taxon>
        <taxon>eudicotyledons</taxon>
        <taxon>Gunneridae</taxon>
        <taxon>Pentapetalae</taxon>
        <taxon>rosids</taxon>
        <taxon>malvids</taxon>
        <taxon>Malvales</taxon>
        <taxon>Malvaceae</taxon>
        <taxon>Byttnerioideae</taxon>
        <taxon>Theobroma</taxon>
    </lineage>
</organism>
<proteinExistence type="inferred from homology"/>
<dbReference type="eggNOG" id="ENOG502RNNC">
    <property type="taxonomic scope" value="Eukaryota"/>
</dbReference>
<dbReference type="InterPro" id="IPR030184">
    <property type="entry name" value="WAT1-related"/>
</dbReference>
<evidence type="ECO:0000313" key="9">
    <source>
        <dbReference type="EMBL" id="EOY02329.1"/>
    </source>
</evidence>
<dbReference type="InterPro" id="IPR000620">
    <property type="entry name" value="EamA_dom"/>
</dbReference>
<dbReference type="Pfam" id="PF00892">
    <property type="entry name" value="EamA"/>
    <property type="match status" value="2"/>
</dbReference>
<feature type="transmembrane region" description="Helical" evidence="6">
    <location>
        <begin position="281"/>
        <end position="301"/>
    </location>
</feature>
<feature type="domain" description="EamA" evidence="8">
    <location>
        <begin position="188"/>
        <end position="324"/>
    </location>
</feature>
<keyword evidence="4 6" id="KW-1133">Transmembrane helix</keyword>
<dbReference type="InterPro" id="IPR037185">
    <property type="entry name" value="EmrE-like"/>
</dbReference>
<dbReference type="InParanoid" id="A0A061EJ61"/>
<evidence type="ECO:0000256" key="2">
    <source>
        <dbReference type="ARBA" id="ARBA00007635"/>
    </source>
</evidence>
<feature type="transmembrane region" description="Helical" evidence="6">
    <location>
        <begin position="40"/>
        <end position="62"/>
    </location>
</feature>
<evidence type="ECO:0000256" key="3">
    <source>
        <dbReference type="ARBA" id="ARBA00022692"/>
    </source>
</evidence>
<dbReference type="OMA" id="VANICAY"/>